<organism evidence="1 2">
    <name type="scientific">Cylindrobasidium torrendii FP15055 ss-10</name>
    <dbReference type="NCBI Taxonomy" id="1314674"/>
    <lineage>
        <taxon>Eukaryota</taxon>
        <taxon>Fungi</taxon>
        <taxon>Dikarya</taxon>
        <taxon>Basidiomycota</taxon>
        <taxon>Agaricomycotina</taxon>
        <taxon>Agaricomycetes</taxon>
        <taxon>Agaricomycetidae</taxon>
        <taxon>Agaricales</taxon>
        <taxon>Marasmiineae</taxon>
        <taxon>Physalacriaceae</taxon>
        <taxon>Cylindrobasidium</taxon>
    </lineage>
</organism>
<dbReference type="InterPro" id="IPR029058">
    <property type="entry name" value="AB_hydrolase_fold"/>
</dbReference>
<evidence type="ECO:0000313" key="2">
    <source>
        <dbReference type="Proteomes" id="UP000054007"/>
    </source>
</evidence>
<dbReference type="Gene3D" id="3.40.50.1820">
    <property type="entry name" value="alpha/beta hydrolase"/>
    <property type="match status" value="1"/>
</dbReference>
<proteinExistence type="predicted"/>
<dbReference type="EMBL" id="KN880450">
    <property type="protein sequence ID" value="KIY71760.1"/>
    <property type="molecule type" value="Genomic_DNA"/>
</dbReference>
<protein>
    <submittedName>
        <fullName evidence="1">Alpha/beta-hydrolase</fullName>
    </submittedName>
</protein>
<accession>A0A0D7BNK7</accession>
<keyword evidence="2" id="KW-1185">Reference proteome</keyword>
<dbReference type="Proteomes" id="UP000054007">
    <property type="component" value="Unassembled WGS sequence"/>
</dbReference>
<dbReference type="OrthoDB" id="19657at2759"/>
<dbReference type="AlphaFoldDB" id="A0A0D7BNK7"/>
<name>A0A0D7BNK7_9AGAR</name>
<gene>
    <name evidence="1" type="ORF">CYLTODRAFT_368617</name>
</gene>
<reference evidence="1 2" key="1">
    <citation type="journal article" date="2015" name="Fungal Genet. Biol.">
        <title>Evolution of novel wood decay mechanisms in Agaricales revealed by the genome sequences of Fistulina hepatica and Cylindrobasidium torrendii.</title>
        <authorList>
            <person name="Floudas D."/>
            <person name="Held B.W."/>
            <person name="Riley R."/>
            <person name="Nagy L.G."/>
            <person name="Koehler G."/>
            <person name="Ransdell A.S."/>
            <person name="Younus H."/>
            <person name="Chow J."/>
            <person name="Chiniquy J."/>
            <person name="Lipzen A."/>
            <person name="Tritt A."/>
            <person name="Sun H."/>
            <person name="Haridas S."/>
            <person name="LaButti K."/>
            <person name="Ohm R.A."/>
            <person name="Kues U."/>
            <person name="Blanchette R.A."/>
            <person name="Grigoriev I.V."/>
            <person name="Minto R.E."/>
            <person name="Hibbett D.S."/>
        </authorList>
    </citation>
    <scope>NUCLEOTIDE SEQUENCE [LARGE SCALE GENOMIC DNA]</scope>
    <source>
        <strain evidence="1 2">FP15055 ss-10</strain>
    </source>
</reference>
<sequence length="467" mass="51913">MPYVDLYSEDDYASIFYLTSSPFGNAGGFISSKPTVMLLHPFFLDSSWLDNQMGDPRLYTNYNLIAFDSRVSGQSTSRPTGRYDGWVDAADLALCHMRLRLPKCHIIAHDSNAVNAALRFACLFPDMCATLTLCTIPSQIEPKWVTGAYEEMVEQWCFSPDLESLELAGREAAKYMFGPEMEADLLDDLLWYWQMNLPPRRRTRILQGTNVSLNRQAMTPEMYKEIKMPVLLIHGDHNNLYPMKCAEEMKARLTSTDAVLYVLKGAAASLSTVQGNASICTQVFTKFLARQPVIPTEPLPITDAYTRMGDALQKLADFFDGKEATNIATRDPLAATSFCVLPPEIIQKQEEQLVLFSKDAPKAFDPLNKMGRPIRKFSERIEDHWFSGGKDGVSYASQFAPKQMAETLLSEASTEKKAESVVGPVVRSRRGTLGPSSVEKGVIKGSMAKVVSSNSSASASIGRLMKQ</sequence>
<evidence type="ECO:0000313" key="1">
    <source>
        <dbReference type="EMBL" id="KIY71760.1"/>
    </source>
</evidence>
<dbReference type="GO" id="GO:0016787">
    <property type="term" value="F:hydrolase activity"/>
    <property type="evidence" value="ECO:0007669"/>
    <property type="project" value="UniProtKB-KW"/>
</dbReference>
<dbReference type="SUPFAM" id="SSF53474">
    <property type="entry name" value="alpha/beta-Hydrolases"/>
    <property type="match status" value="1"/>
</dbReference>
<keyword evidence="1" id="KW-0378">Hydrolase</keyword>